<protein>
    <submittedName>
        <fullName evidence="1">Uncharacterized protein</fullName>
    </submittedName>
</protein>
<dbReference type="Proteomes" id="UP000326939">
    <property type="component" value="Chromosome 4"/>
</dbReference>
<gene>
    <name evidence="1" type="ORF">DKX38_006686</name>
</gene>
<reference evidence="2" key="1">
    <citation type="journal article" date="2019" name="Gigascience">
        <title>De novo genome assembly of the endangered Acer yangbiense, a plant species with extremely small populations endemic to Yunnan Province, China.</title>
        <authorList>
            <person name="Yang J."/>
            <person name="Wariss H.M."/>
            <person name="Tao L."/>
            <person name="Zhang R."/>
            <person name="Yun Q."/>
            <person name="Hollingsworth P."/>
            <person name="Dao Z."/>
            <person name="Luo G."/>
            <person name="Guo H."/>
            <person name="Ma Y."/>
            <person name="Sun W."/>
        </authorList>
    </citation>
    <scope>NUCLEOTIDE SEQUENCE [LARGE SCALE GENOMIC DNA]</scope>
    <source>
        <strain evidence="2">cv. br00</strain>
    </source>
</reference>
<name>A0A5N5N2Z7_9ROSI</name>
<keyword evidence="2" id="KW-1185">Reference proteome</keyword>
<evidence type="ECO:0000313" key="2">
    <source>
        <dbReference type="Proteomes" id="UP000326939"/>
    </source>
</evidence>
<comment type="caution">
    <text evidence="1">The sequence shown here is derived from an EMBL/GenBank/DDBJ whole genome shotgun (WGS) entry which is preliminary data.</text>
</comment>
<dbReference type="EMBL" id="VDCV01000004">
    <property type="protein sequence ID" value="KAB5561729.1"/>
    <property type="molecule type" value="Genomic_DNA"/>
</dbReference>
<proteinExistence type="predicted"/>
<dbReference type="AlphaFoldDB" id="A0A5N5N2Z7"/>
<accession>A0A5N5N2Z7</accession>
<evidence type="ECO:0000313" key="1">
    <source>
        <dbReference type="EMBL" id="KAB5561729.1"/>
    </source>
</evidence>
<organism evidence="1 2">
    <name type="scientific">Salix brachista</name>
    <dbReference type="NCBI Taxonomy" id="2182728"/>
    <lineage>
        <taxon>Eukaryota</taxon>
        <taxon>Viridiplantae</taxon>
        <taxon>Streptophyta</taxon>
        <taxon>Embryophyta</taxon>
        <taxon>Tracheophyta</taxon>
        <taxon>Spermatophyta</taxon>
        <taxon>Magnoliopsida</taxon>
        <taxon>eudicotyledons</taxon>
        <taxon>Gunneridae</taxon>
        <taxon>Pentapetalae</taxon>
        <taxon>rosids</taxon>
        <taxon>fabids</taxon>
        <taxon>Malpighiales</taxon>
        <taxon>Salicaceae</taxon>
        <taxon>Saliceae</taxon>
        <taxon>Salix</taxon>
    </lineage>
</organism>
<sequence length="243" mass="26902">MAQLTASITFENAVEVNSLLRWVRQLFSFTAEEANFLDIWVVASGGLRFDEVCNLSSRVNLEGEGPLIAKILSARLDFPKLTDSMYQQNPVSISSTKPILFFICLYPSIAKGSNSMLDLAGACSSASPPPSTLMHNRILQSISLHLLMQERTLALFSESNGKASFTVVSVGTMGEATEKAKETDIHGIHFAASGYEKKRSHAISHRIHPPVLHLVTHLQEVTSRKDQMQYWARRDASQESSYS</sequence>